<reference evidence="2" key="1">
    <citation type="submission" date="2024-02" db="EMBL/GenBank/DDBJ databases">
        <authorList>
            <consortium name="ELIXIR-Norway"/>
            <consortium name="Elixir Norway"/>
        </authorList>
    </citation>
    <scope>NUCLEOTIDE SEQUENCE</scope>
</reference>
<name>A0ABP0TKA6_9BRYO</name>
<feature type="compositionally biased region" description="Basic and acidic residues" evidence="1">
    <location>
        <begin position="145"/>
        <end position="159"/>
    </location>
</feature>
<organism evidence="2 3">
    <name type="scientific">Sphagnum troendelagicum</name>
    <dbReference type="NCBI Taxonomy" id="128251"/>
    <lineage>
        <taxon>Eukaryota</taxon>
        <taxon>Viridiplantae</taxon>
        <taxon>Streptophyta</taxon>
        <taxon>Embryophyta</taxon>
        <taxon>Bryophyta</taxon>
        <taxon>Sphagnophytina</taxon>
        <taxon>Sphagnopsida</taxon>
        <taxon>Sphagnales</taxon>
        <taxon>Sphagnaceae</taxon>
        <taxon>Sphagnum</taxon>
    </lineage>
</organism>
<evidence type="ECO:0000313" key="2">
    <source>
        <dbReference type="EMBL" id="CAK9198727.1"/>
    </source>
</evidence>
<gene>
    <name evidence="2" type="ORF">CSSPTR1EN2_LOCUS4581</name>
</gene>
<keyword evidence="3" id="KW-1185">Reference proteome</keyword>
<feature type="region of interest" description="Disordered" evidence="1">
    <location>
        <begin position="145"/>
        <end position="192"/>
    </location>
</feature>
<dbReference type="PANTHER" id="PTHR21574:SF0">
    <property type="entry name" value="CENTROSOMAL PROTEIN OF 120 KDA"/>
    <property type="match status" value="1"/>
</dbReference>
<protein>
    <submittedName>
        <fullName evidence="2">Uncharacterized protein</fullName>
    </submittedName>
</protein>
<feature type="compositionally biased region" description="Polar residues" evidence="1">
    <location>
        <begin position="160"/>
        <end position="182"/>
    </location>
</feature>
<evidence type="ECO:0000256" key="1">
    <source>
        <dbReference type="SAM" id="MobiDB-lite"/>
    </source>
</evidence>
<dbReference type="Proteomes" id="UP001497512">
    <property type="component" value="Chromosome 12"/>
</dbReference>
<dbReference type="PANTHER" id="PTHR21574">
    <property type="entry name" value="CENTROSOMAL PROTEIN OF 120 KDA"/>
    <property type="match status" value="1"/>
</dbReference>
<evidence type="ECO:0000313" key="3">
    <source>
        <dbReference type="Proteomes" id="UP001497512"/>
    </source>
</evidence>
<proteinExistence type="predicted"/>
<sequence length="628" mass="70922">MTGNLSSYVALELPASAHAMAAMLKLQPQVIAHVLHSDKYEADVELGVAYLPMVELMERQTLDSYTSVLGASDHGRPEKANIGAVRVQMAIKELGPLDHFEKIRILRFGGPVHQDKQTSLYGLSLRKPNVDTLNGAQGTITPTEFKHFQTDKSNKDSGENVHQSETMRVASTQTSSPVSQKVETPPPKSNLEEYRKHPQYAMAWEFEMWRRAEESKWQAEMKEKEAVRMGQLEEEWKKREKQHALQLQRAHAEQGGLESKLWAKLFMLEKRERAIVYAEEEYSHRKEALEKESANRKLEAQVAVKRLKTDCEHQVELEHIKYTTLEVQHAALKERLSVVNSSLFTLEKQFLEFKAAQRCTSEAELVAEIIALKQQCTDLETKTAKALRARNDYKAQVLRMAKELARIHGQLKDAEMRRLVQKQEQLESEFAAAPKVQSCIGQNKLLLQHLNEQLDLQPCKMDATQIGSKSSVEEGIAAGLKSGRESVAGDKNSRVGNKVVEGHSGDAQVFKNSNVLPLSNEKPGSETRLKHNTGLLKSCLVQHSESIGKQLTNLENQNVNEIDNAAKWYDPQSPELMNIGNSISRLSLQRTELLQTGVYKEHDHIIRGLELEIQRLKSGIWSHERSGA</sequence>
<accession>A0ABP0TKA6</accession>
<dbReference type="InterPro" id="IPR039893">
    <property type="entry name" value="CEP120-like"/>
</dbReference>
<dbReference type="EMBL" id="OZ019904">
    <property type="protein sequence ID" value="CAK9198727.1"/>
    <property type="molecule type" value="Genomic_DNA"/>
</dbReference>